<keyword evidence="1" id="KW-1133">Transmembrane helix</keyword>
<evidence type="ECO:0000313" key="2">
    <source>
        <dbReference type="EMBL" id="NER10860.1"/>
    </source>
</evidence>
<organism evidence="2 3">
    <name type="scientific">Muriicola jejuensis</name>
    <dbReference type="NCBI Taxonomy" id="504488"/>
    <lineage>
        <taxon>Bacteria</taxon>
        <taxon>Pseudomonadati</taxon>
        <taxon>Bacteroidota</taxon>
        <taxon>Flavobacteriia</taxon>
        <taxon>Flavobacteriales</taxon>
        <taxon>Flavobacteriaceae</taxon>
        <taxon>Muriicola</taxon>
    </lineage>
</organism>
<name>A0A6P0UEF6_9FLAO</name>
<sequence length="169" mass="19867">MDYSMGLVSAILITIVFLPFFYIAYLGKRQSKQRNKLFYKKARKLGLHLDEQEQWGNTFVGLDQKSSKLIYMRSLTGKLIRKEISLDSINSCNVLIQQAKQKTKGKVDFRLLKVDLELIYAAQPEKRTLLNFFDQEVVYAQDHEIERAERWKNRIGKYMHKHSTMRSAS</sequence>
<dbReference type="EMBL" id="JAABOP010000002">
    <property type="protein sequence ID" value="NER10860.1"/>
    <property type="molecule type" value="Genomic_DNA"/>
</dbReference>
<comment type="caution">
    <text evidence="2">The sequence shown here is derived from an EMBL/GenBank/DDBJ whole genome shotgun (WGS) entry which is preliminary data.</text>
</comment>
<gene>
    <name evidence="2" type="ORF">GWK09_10065</name>
</gene>
<reference evidence="2 3" key="1">
    <citation type="submission" date="2020-01" db="EMBL/GenBank/DDBJ databases">
        <title>Muriicola jejuensis KCTC 22299.</title>
        <authorList>
            <person name="Wang G."/>
        </authorList>
    </citation>
    <scope>NUCLEOTIDE SEQUENCE [LARGE SCALE GENOMIC DNA]</scope>
    <source>
        <strain evidence="2 3">KCTC 22299</strain>
    </source>
</reference>
<proteinExistence type="predicted"/>
<dbReference type="Proteomes" id="UP000468443">
    <property type="component" value="Unassembled WGS sequence"/>
</dbReference>
<dbReference type="RefSeq" id="WP_163693264.1">
    <property type="nucleotide sequence ID" value="NZ_FXTW01000002.1"/>
</dbReference>
<evidence type="ECO:0000256" key="1">
    <source>
        <dbReference type="SAM" id="Phobius"/>
    </source>
</evidence>
<evidence type="ECO:0000313" key="3">
    <source>
        <dbReference type="Proteomes" id="UP000468443"/>
    </source>
</evidence>
<keyword evidence="1" id="KW-0812">Transmembrane</keyword>
<feature type="transmembrane region" description="Helical" evidence="1">
    <location>
        <begin position="6"/>
        <end position="26"/>
    </location>
</feature>
<protein>
    <submittedName>
        <fullName evidence="2">Uncharacterized protein</fullName>
    </submittedName>
</protein>
<keyword evidence="1" id="KW-0472">Membrane</keyword>
<accession>A0A6P0UEF6</accession>
<keyword evidence="3" id="KW-1185">Reference proteome</keyword>
<dbReference type="AlphaFoldDB" id="A0A6P0UEF6"/>